<accession>A0ACB8B8M6</accession>
<keyword evidence="2" id="KW-1185">Reference proteome</keyword>
<evidence type="ECO:0000313" key="1">
    <source>
        <dbReference type="EMBL" id="KAH7921777.1"/>
    </source>
</evidence>
<comment type="caution">
    <text evidence="1">The sequence shown here is derived from an EMBL/GenBank/DDBJ whole genome shotgun (WGS) entry which is preliminary data.</text>
</comment>
<reference evidence="1" key="1">
    <citation type="journal article" date="2021" name="New Phytol.">
        <title>Evolutionary innovations through gain and loss of genes in the ectomycorrhizal Boletales.</title>
        <authorList>
            <person name="Wu G."/>
            <person name="Miyauchi S."/>
            <person name="Morin E."/>
            <person name="Kuo A."/>
            <person name="Drula E."/>
            <person name="Varga T."/>
            <person name="Kohler A."/>
            <person name="Feng B."/>
            <person name="Cao Y."/>
            <person name="Lipzen A."/>
            <person name="Daum C."/>
            <person name="Hundley H."/>
            <person name="Pangilinan J."/>
            <person name="Johnson J."/>
            <person name="Barry K."/>
            <person name="LaButti K."/>
            <person name="Ng V."/>
            <person name="Ahrendt S."/>
            <person name="Min B."/>
            <person name="Choi I.G."/>
            <person name="Park H."/>
            <person name="Plett J.M."/>
            <person name="Magnuson J."/>
            <person name="Spatafora J.W."/>
            <person name="Nagy L.G."/>
            <person name="Henrissat B."/>
            <person name="Grigoriev I.V."/>
            <person name="Yang Z.L."/>
            <person name="Xu J."/>
            <person name="Martin F.M."/>
        </authorList>
    </citation>
    <scope>NUCLEOTIDE SEQUENCE</scope>
    <source>
        <strain evidence="1">KUC20120723A-06</strain>
    </source>
</reference>
<dbReference type="EMBL" id="MU266512">
    <property type="protein sequence ID" value="KAH7921777.1"/>
    <property type="molecule type" value="Genomic_DNA"/>
</dbReference>
<evidence type="ECO:0000313" key="2">
    <source>
        <dbReference type="Proteomes" id="UP000790709"/>
    </source>
</evidence>
<proteinExistence type="predicted"/>
<protein>
    <submittedName>
        <fullName evidence="1">Uncharacterized protein</fullName>
    </submittedName>
</protein>
<gene>
    <name evidence="1" type="ORF">BV22DRAFT_706555</name>
</gene>
<organism evidence="1 2">
    <name type="scientific">Leucogyrophana mollusca</name>
    <dbReference type="NCBI Taxonomy" id="85980"/>
    <lineage>
        <taxon>Eukaryota</taxon>
        <taxon>Fungi</taxon>
        <taxon>Dikarya</taxon>
        <taxon>Basidiomycota</taxon>
        <taxon>Agaricomycotina</taxon>
        <taxon>Agaricomycetes</taxon>
        <taxon>Agaricomycetidae</taxon>
        <taxon>Boletales</taxon>
        <taxon>Boletales incertae sedis</taxon>
        <taxon>Leucogyrophana</taxon>
    </lineage>
</organism>
<sequence>MVDALPAETLSILNIIHLREVIGFRAPRLTASNTHLDISMGFPATVPSHTHQSCLARCLRTICLALPCLPGPFTWQSTQQLESDMITTAKVEHNWPPRIVHLLTLRDGCVCG</sequence>
<dbReference type="Proteomes" id="UP000790709">
    <property type="component" value="Unassembled WGS sequence"/>
</dbReference>
<name>A0ACB8B8M6_9AGAM</name>